<feature type="chain" id="PRO_5044845028" evidence="1">
    <location>
        <begin position="30"/>
        <end position="213"/>
    </location>
</feature>
<dbReference type="Proteomes" id="UP001604336">
    <property type="component" value="Unassembled WGS sequence"/>
</dbReference>
<dbReference type="AlphaFoldDB" id="A0ABD1QHU9"/>
<dbReference type="EMBL" id="JBFOLK010000011">
    <property type="protein sequence ID" value="KAL2475785.1"/>
    <property type="molecule type" value="Genomic_DNA"/>
</dbReference>
<evidence type="ECO:0000313" key="2">
    <source>
        <dbReference type="EMBL" id="KAL2475785.1"/>
    </source>
</evidence>
<evidence type="ECO:0000256" key="1">
    <source>
        <dbReference type="SAM" id="SignalP"/>
    </source>
</evidence>
<sequence>MSHFCSMDSLVRMVFLNFIIFFFLGTVTAGPENSIIELSSREDLVNWAGYGEEKLSTVVISGKLLCHGKASIHSHLVSGSKHTSEMHLQCMPNKLNKELDAGATVAVLCGTSGKTRKSWAEGTTDGHGEFFIDLPSHLHAIPNLESICIVEVLHLPKGSPCRQSFTGKHEGIKLTSMGEGIRTYTTHNIHLMPKPSQALIKAGHKTPDMVNVL</sequence>
<keyword evidence="1" id="KW-0732">Signal</keyword>
<evidence type="ECO:0000313" key="3">
    <source>
        <dbReference type="Proteomes" id="UP001604336"/>
    </source>
</evidence>
<name>A0ABD1QHU9_9LAMI</name>
<accession>A0ABD1QHU9</accession>
<reference evidence="3" key="1">
    <citation type="submission" date="2024-07" db="EMBL/GenBank/DDBJ databases">
        <title>Two chromosome-level genome assemblies of Korean endemic species Abeliophyllum distichum and Forsythia ovata (Oleaceae).</title>
        <authorList>
            <person name="Jang H."/>
        </authorList>
    </citation>
    <scope>NUCLEOTIDE SEQUENCE [LARGE SCALE GENOMIC DNA]</scope>
</reference>
<keyword evidence="3" id="KW-1185">Reference proteome</keyword>
<dbReference type="PANTHER" id="PTHR47273:SF6">
    <property type="entry name" value="POLLEN OLE E 1 ALLERGEN AND EXTENSIN FAMILY PROTEIN"/>
    <property type="match status" value="1"/>
</dbReference>
<organism evidence="2 3">
    <name type="scientific">Abeliophyllum distichum</name>
    <dbReference type="NCBI Taxonomy" id="126358"/>
    <lineage>
        <taxon>Eukaryota</taxon>
        <taxon>Viridiplantae</taxon>
        <taxon>Streptophyta</taxon>
        <taxon>Embryophyta</taxon>
        <taxon>Tracheophyta</taxon>
        <taxon>Spermatophyta</taxon>
        <taxon>Magnoliopsida</taxon>
        <taxon>eudicotyledons</taxon>
        <taxon>Gunneridae</taxon>
        <taxon>Pentapetalae</taxon>
        <taxon>asterids</taxon>
        <taxon>lamiids</taxon>
        <taxon>Lamiales</taxon>
        <taxon>Oleaceae</taxon>
        <taxon>Forsythieae</taxon>
        <taxon>Abeliophyllum</taxon>
    </lineage>
</organism>
<dbReference type="PANTHER" id="PTHR47273">
    <property type="entry name" value="EXPRESSED PROTEIN"/>
    <property type="match status" value="1"/>
</dbReference>
<feature type="signal peptide" evidence="1">
    <location>
        <begin position="1"/>
        <end position="29"/>
    </location>
</feature>
<gene>
    <name evidence="2" type="ORF">Adt_36521</name>
</gene>
<proteinExistence type="predicted"/>
<protein>
    <submittedName>
        <fullName evidence="2">Pollen Ole e 1 allergen and extensin family protein</fullName>
    </submittedName>
</protein>
<comment type="caution">
    <text evidence="2">The sequence shown here is derived from an EMBL/GenBank/DDBJ whole genome shotgun (WGS) entry which is preliminary data.</text>
</comment>